<dbReference type="HAMAP" id="MF_00376">
    <property type="entry name" value="Dephospho_CoA_kinase"/>
    <property type="match status" value="1"/>
</dbReference>
<evidence type="ECO:0000256" key="6">
    <source>
        <dbReference type="ARBA" id="ARBA00022553"/>
    </source>
</evidence>
<dbReference type="GO" id="GO:0005524">
    <property type="term" value="F:ATP binding"/>
    <property type="evidence" value="ECO:0007669"/>
    <property type="project" value="UniProtKB-KW"/>
</dbReference>
<keyword evidence="12" id="KW-0496">Mitochondrion</keyword>
<reference evidence="23 24" key="1">
    <citation type="journal article" date="2017" name="Gigascience">
        <title>Genome sequence of the small brown planthopper, Laodelphax striatellus.</title>
        <authorList>
            <person name="Zhu J."/>
            <person name="Jiang F."/>
            <person name="Wang X."/>
            <person name="Yang P."/>
            <person name="Bao Y."/>
            <person name="Zhao W."/>
            <person name="Wang W."/>
            <person name="Lu H."/>
            <person name="Wang Q."/>
            <person name="Cui N."/>
            <person name="Li J."/>
            <person name="Chen X."/>
            <person name="Luo L."/>
            <person name="Yu J."/>
            <person name="Kang L."/>
            <person name="Cui F."/>
        </authorList>
    </citation>
    <scope>NUCLEOTIDE SEQUENCE [LARGE SCALE GENOMIC DNA]</scope>
    <source>
        <strain evidence="23">Lst14</strain>
    </source>
</reference>
<keyword evidence="8" id="KW-0548">Nucleotidyltransferase</keyword>
<evidence type="ECO:0000256" key="21">
    <source>
        <dbReference type="ARBA" id="ARBA00067394"/>
    </source>
</evidence>
<keyword evidence="24" id="KW-1185">Reference proteome</keyword>
<keyword evidence="5" id="KW-0963">Cytoplasm</keyword>
<evidence type="ECO:0000256" key="11">
    <source>
        <dbReference type="ARBA" id="ARBA00022840"/>
    </source>
</evidence>
<dbReference type="CDD" id="cd02022">
    <property type="entry name" value="DPCK"/>
    <property type="match status" value="1"/>
</dbReference>
<comment type="similarity">
    <text evidence="19">In the central section; belongs to the eukaryotic CoaD family.</text>
</comment>
<dbReference type="NCBIfam" id="NF001985">
    <property type="entry name" value="PRK00777.1"/>
    <property type="match status" value="1"/>
</dbReference>
<evidence type="ECO:0000256" key="17">
    <source>
        <dbReference type="ARBA" id="ARBA00060565"/>
    </source>
</evidence>
<evidence type="ECO:0000256" key="7">
    <source>
        <dbReference type="ARBA" id="ARBA00022679"/>
    </source>
</evidence>
<gene>
    <name evidence="23" type="ORF">LSTR_LSTR002303</name>
</gene>
<comment type="catalytic activity">
    <reaction evidence="15">
        <text>3'-dephospho-CoA + ATP = ADP + CoA + H(+)</text>
        <dbReference type="Rhea" id="RHEA:18245"/>
        <dbReference type="ChEBI" id="CHEBI:15378"/>
        <dbReference type="ChEBI" id="CHEBI:30616"/>
        <dbReference type="ChEBI" id="CHEBI:57287"/>
        <dbReference type="ChEBI" id="CHEBI:57328"/>
        <dbReference type="ChEBI" id="CHEBI:456216"/>
        <dbReference type="EC" id="2.7.1.24"/>
    </reaction>
    <physiologicalReaction direction="left-to-right" evidence="15">
        <dbReference type="Rhea" id="RHEA:18246"/>
    </physiologicalReaction>
</comment>
<dbReference type="SUPFAM" id="SSF52374">
    <property type="entry name" value="Nucleotidylyl transferase"/>
    <property type="match status" value="1"/>
</dbReference>
<dbReference type="CDD" id="cd02164">
    <property type="entry name" value="PPAT_CoAS"/>
    <property type="match status" value="1"/>
</dbReference>
<evidence type="ECO:0000256" key="8">
    <source>
        <dbReference type="ARBA" id="ARBA00022695"/>
    </source>
</evidence>
<dbReference type="FunFam" id="3.40.50.620:FF:000089">
    <property type="entry name" value="Bifunctional coenzyme A synthase"/>
    <property type="match status" value="1"/>
</dbReference>
<keyword evidence="6" id="KW-0597">Phosphoprotein</keyword>
<feature type="domain" description="Cytidyltransferase-like" evidence="22">
    <location>
        <begin position="153"/>
        <end position="274"/>
    </location>
</feature>
<evidence type="ECO:0000256" key="16">
    <source>
        <dbReference type="ARBA" id="ARBA00059677"/>
    </source>
</evidence>
<keyword evidence="9" id="KW-0547">Nucleotide-binding</keyword>
<dbReference type="InParanoid" id="A0A482XG30"/>
<dbReference type="InterPro" id="IPR014729">
    <property type="entry name" value="Rossmann-like_a/b/a_fold"/>
</dbReference>
<comment type="function">
    <text evidence="16">Bifunctional enzyme that catalyzes the fourth and fifth sequential steps of CoA biosynthetic pathway. The fourth reaction is catalyzed by the phosphopantetheine adenylyltransferase, coded by the coaD domain; the fifth reaction is catalyzed by the dephospho-CoA kinase, coded by the coaE domain. May act as a point of CoA biosynthesis regulation.</text>
</comment>
<dbReference type="InterPro" id="IPR027417">
    <property type="entry name" value="P-loop_NTPase"/>
</dbReference>
<evidence type="ECO:0000256" key="19">
    <source>
        <dbReference type="ARBA" id="ARBA00061673"/>
    </source>
</evidence>
<dbReference type="PANTHER" id="PTHR10695">
    <property type="entry name" value="DEPHOSPHO-COA KINASE-RELATED"/>
    <property type="match status" value="1"/>
</dbReference>
<dbReference type="Gene3D" id="3.40.50.300">
    <property type="entry name" value="P-loop containing nucleotide triphosphate hydrolases"/>
    <property type="match status" value="1"/>
</dbReference>
<evidence type="ECO:0000313" key="23">
    <source>
        <dbReference type="EMBL" id="RZF44530.1"/>
    </source>
</evidence>
<dbReference type="InterPro" id="IPR004821">
    <property type="entry name" value="Cyt_trans-like"/>
</dbReference>
<dbReference type="PROSITE" id="PS51219">
    <property type="entry name" value="DPCK"/>
    <property type="match status" value="1"/>
</dbReference>
<evidence type="ECO:0000256" key="18">
    <source>
        <dbReference type="ARBA" id="ARBA00060696"/>
    </source>
</evidence>
<evidence type="ECO:0000256" key="13">
    <source>
        <dbReference type="ARBA" id="ARBA00023268"/>
    </source>
</evidence>
<dbReference type="EC" id="2.7.7.3" evidence="4"/>
<sequence length="541" mass="61065">MTKTALIVVTKPNKVLQFLPKIKNCIKNTLYILLLSENKLANTNTQIKKLGSGACFAPSIIQLYKDTLQLNLDVRILLSGVREPSVSKITTNKRVEVVYMDSLLNKNKRGYLSTLLTNKTLDCDFVSSNEMEDDDITRQNFQTESCKTYNNVVLGGTFDRLHTGHKILLSEAVLHCQKKITVGVTDLEMLKTKKLWELIEPTEVRIKNVLEFLQEIEPRLEYEVVPIKDMFGPTKDDPTFEMIVVSAETVGGSAKVNEVRLRNGLNQLEVHSVPLLPENYKDDEIEEDKVSSGNNRLRLLGTILQPPLKRPNLPVEPYIIGLTGGIASGKTAVSEYLQTLGAHVINADKLGHEVYQVGKPTYQNILTEFGEKVCRQDGSIDRSALGSIVFGDKHKLLKLNSIVWPAIRDLLNERITNFVQTHGKHNIIVFEAALLLQAKWDDYCHEVWTCIVPPEEAIDRITERDGLSEGQARQRLDSQMSNVEQVRAANVVFCTLWTKAYTRKQVDRAWIELQQRTPFSKAANIDDDKDKTATHIADEKS</sequence>
<keyword evidence="7" id="KW-0808">Transferase</keyword>
<dbReference type="FunFam" id="3.40.50.300:FF:000899">
    <property type="entry name" value="Bifunctional coenzyme A synthase"/>
    <property type="match status" value="1"/>
</dbReference>
<evidence type="ECO:0000256" key="14">
    <source>
        <dbReference type="ARBA" id="ARBA00051310"/>
    </source>
</evidence>
<comment type="pathway">
    <text evidence="18">Cofactor biosynthesis; coenzyme A biosynthesis; CoA from (R)-pantothenate: step 5/5.</text>
</comment>
<evidence type="ECO:0000256" key="12">
    <source>
        <dbReference type="ARBA" id="ARBA00023128"/>
    </source>
</evidence>
<accession>A0A482XG30</accession>
<keyword evidence="10" id="KW-0418">Kinase</keyword>
<evidence type="ECO:0000256" key="4">
    <source>
        <dbReference type="ARBA" id="ARBA00012392"/>
    </source>
</evidence>
<comment type="pathway">
    <text evidence="17">Cofactor biosynthesis; coenzyme A biosynthesis; CoA from (R)-pantothenate: step 4/5.</text>
</comment>
<dbReference type="Proteomes" id="UP000291343">
    <property type="component" value="Unassembled WGS sequence"/>
</dbReference>
<dbReference type="GO" id="GO:0015937">
    <property type="term" value="P:coenzyme A biosynthetic process"/>
    <property type="evidence" value="ECO:0007669"/>
    <property type="project" value="InterPro"/>
</dbReference>
<evidence type="ECO:0000259" key="22">
    <source>
        <dbReference type="Pfam" id="PF01467"/>
    </source>
</evidence>
<dbReference type="PANTHER" id="PTHR10695:SF46">
    <property type="entry name" value="BIFUNCTIONAL COENZYME A SYNTHASE-RELATED"/>
    <property type="match status" value="1"/>
</dbReference>
<comment type="subunit">
    <text evidence="3">Monomer.</text>
</comment>
<proteinExistence type="inferred from homology"/>
<dbReference type="Pfam" id="PF01121">
    <property type="entry name" value="CoaE"/>
    <property type="match status" value="1"/>
</dbReference>
<comment type="caution">
    <text evidence="23">The sequence shown here is derived from an EMBL/GenBank/DDBJ whole genome shotgun (WGS) entry which is preliminary data.</text>
</comment>
<organism evidence="23 24">
    <name type="scientific">Laodelphax striatellus</name>
    <name type="common">Small brown planthopper</name>
    <name type="synonym">Delphax striatella</name>
    <dbReference type="NCBI Taxonomy" id="195883"/>
    <lineage>
        <taxon>Eukaryota</taxon>
        <taxon>Metazoa</taxon>
        <taxon>Ecdysozoa</taxon>
        <taxon>Arthropoda</taxon>
        <taxon>Hexapoda</taxon>
        <taxon>Insecta</taxon>
        <taxon>Pterygota</taxon>
        <taxon>Neoptera</taxon>
        <taxon>Paraneoptera</taxon>
        <taxon>Hemiptera</taxon>
        <taxon>Auchenorrhyncha</taxon>
        <taxon>Fulgoroidea</taxon>
        <taxon>Delphacidae</taxon>
        <taxon>Criomorphinae</taxon>
        <taxon>Laodelphax</taxon>
    </lineage>
</organism>
<evidence type="ECO:0000256" key="3">
    <source>
        <dbReference type="ARBA" id="ARBA00011245"/>
    </source>
</evidence>
<dbReference type="Gene3D" id="3.40.50.620">
    <property type="entry name" value="HUPs"/>
    <property type="match status" value="1"/>
</dbReference>
<evidence type="ECO:0000256" key="5">
    <source>
        <dbReference type="ARBA" id="ARBA00022490"/>
    </source>
</evidence>
<keyword evidence="13" id="KW-0511">Multifunctional enzyme</keyword>
<dbReference type="SMR" id="A0A482XG30"/>
<comment type="subcellular location">
    <subcellularLocation>
        <location evidence="2">Cytoplasm</location>
    </subcellularLocation>
    <subcellularLocation>
        <location evidence="1">Mitochondrion matrix</location>
    </subcellularLocation>
</comment>
<evidence type="ECO:0000256" key="2">
    <source>
        <dbReference type="ARBA" id="ARBA00004496"/>
    </source>
</evidence>
<dbReference type="STRING" id="195883.A0A482XG30"/>
<keyword evidence="11" id="KW-0067">ATP-binding</keyword>
<name>A0A482XG30_LAOST</name>
<dbReference type="FunCoup" id="A0A482XG30">
    <property type="interactions" value="1412"/>
</dbReference>
<evidence type="ECO:0000256" key="15">
    <source>
        <dbReference type="ARBA" id="ARBA00051912"/>
    </source>
</evidence>
<dbReference type="GO" id="GO:0005759">
    <property type="term" value="C:mitochondrial matrix"/>
    <property type="evidence" value="ECO:0007669"/>
    <property type="project" value="UniProtKB-SubCell"/>
</dbReference>
<dbReference type="Pfam" id="PF01467">
    <property type="entry name" value="CTP_transf_like"/>
    <property type="match status" value="1"/>
</dbReference>
<dbReference type="NCBIfam" id="TIGR00125">
    <property type="entry name" value="cyt_tran_rel"/>
    <property type="match status" value="1"/>
</dbReference>
<dbReference type="AlphaFoldDB" id="A0A482XG30"/>
<evidence type="ECO:0000256" key="1">
    <source>
        <dbReference type="ARBA" id="ARBA00004305"/>
    </source>
</evidence>
<evidence type="ECO:0000256" key="9">
    <source>
        <dbReference type="ARBA" id="ARBA00022741"/>
    </source>
</evidence>
<protein>
    <recommendedName>
        <fullName evidence="21">Bifunctional coenzyme A synthase</fullName>
        <ecNumber evidence="20">2.7.1.24</ecNumber>
        <ecNumber evidence="4">2.7.7.3</ecNumber>
    </recommendedName>
</protein>
<dbReference type="OrthoDB" id="330671at2759"/>
<dbReference type="SUPFAM" id="SSF52540">
    <property type="entry name" value="P-loop containing nucleoside triphosphate hydrolases"/>
    <property type="match status" value="1"/>
</dbReference>
<dbReference type="EMBL" id="QKKF02010496">
    <property type="protein sequence ID" value="RZF44530.1"/>
    <property type="molecule type" value="Genomic_DNA"/>
</dbReference>
<evidence type="ECO:0000313" key="24">
    <source>
        <dbReference type="Proteomes" id="UP000291343"/>
    </source>
</evidence>
<dbReference type="NCBIfam" id="TIGR00152">
    <property type="entry name" value="dephospho-CoA kinase"/>
    <property type="match status" value="1"/>
</dbReference>
<dbReference type="InterPro" id="IPR001977">
    <property type="entry name" value="Depp_CoAkinase"/>
</dbReference>
<comment type="catalytic activity">
    <reaction evidence="14">
        <text>(R)-4'-phosphopantetheine + ATP + H(+) = 3'-dephospho-CoA + diphosphate</text>
        <dbReference type="Rhea" id="RHEA:19801"/>
        <dbReference type="ChEBI" id="CHEBI:15378"/>
        <dbReference type="ChEBI" id="CHEBI:30616"/>
        <dbReference type="ChEBI" id="CHEBI:33019"/>
        <dbReference type="ChEBI" id="CHEBI:57328"/>
        <dbReference type="ChEBI" id="CHEBI:61723"/>
        <dbReference type="EC" id="2.7.7.3"/>
    </reaction>
    <physiologicalReaction direction="left-to-right" evidence="14">
        <dbReference type="Rhea" id="RHEA:19802"/>
    </physiologicalReaction>
</comment>
<evidence type="ECO:0000256" key="10">
    <source>
        <dbReference type="ARBA" id="ARBA00022777"/>
    </source>
</evidence>
<evidence type="ECO:0000256" key="20">
    <source>
        <dbReference type="ARBA" id="ARBA00066359"/>
    </source>
</evidence>
<dbReference type="GO" id="GO:0004595">
    <property type="term" value="F:pantetheine-phosphate adenylyltransferase activity"/>
    <property type="evidence" value="ECO:0007669"/>
    <property type="project" value="UniProtKB-EC"/>
</dbReference>
<dbReference type="EC" id="2.7.1.24" evidence="20"/>
<dbReference type="GO" id="GO:0004140">
    <property type="term" value="F:dephospho-CoA kinase activity"/>
    <property type="evidence" value="ECO:0007669"/>
    <property type="project" value="UniProtKB-EC"/>
</dbReference>